<evidence type="ECO:0000313" key="2">
    <source>
        <dbReference type="Proteomes" id="UP000824998"/>
    </source>
</evidence>
<reference evidence="1" key="1">
    <citation type="journal article" date="2021" name="IMA Fungus">
        <title>Genomic characterization of three marine fungi, including Emericellopsis atlantica sp. nov. with signatures of a generalist lifestyle and marine biomass degradation.</title>
        <authorList>
            <person name="Hagestad O.C."/>
            <person name="Hou L."/>
            <person name="Andersen J.H."/>
            <person name="Hansen E.H."/>
            <person name="Altermark B."/>
            <person name="Li C."/>
            <person name="Kuhnert E."/>
            <person name="Cox R.J."/>
            <person name="Crous P.W."/>
            <person name="Spatafora J.W."/>
            <person name="Lail K."/>
            <person name="Amirebrahimi M."/>
            <person name="Lipzen A."/>
            <person name="Pangilinan J."/>
            <person name="Andreopoulos W."/>
            <person name="Hayes R.D."/>
            <person name="Ng V."/>
            <person name="Grigoriev I.V."/>
            <person name="Jackson S.A."/>
            <person name="Sutton T.D.S."/>
            <person name="Dobson A.D.W."/>
            <person name="Rama T."/>
        </authorList>
    </citation>
    <scope>NUCLEOTIDE SEQUENCE</scope>
    <source>
        <strain evidence="1">TRa018bII</strain>
    </source>
</reference>
<dbReference type="OrthoDB" id="10478980at2759"/>
<organism evidence="1 2">
    <name type="scientific">Amylocarpus encephaloides</name>
    <dbReference type="NCBI Taxonomy" id="45428"/>
    <lineage>
        <taxon>Eukaryota</taxon>
        <taxon>Fungi</taxon>
        <taxon>Dikarya</taxon>
        <taxon>Ascomycota</taxon>
        <taxon>Pezizomycotina</taxon>
        <taxon>Leotiomycetes</taxon>
        <taxon>Helotiales</taxon>
        <taxon>Helotiales incertae sedis</taxon>
        <taxon>Amylocarpus</taxon>
    </lineage>
</organism>
<protein>
    <submittedName>
        <fullName evidence="1">Uncharacterized protein</fullName>
    </submittedName>
</protein>
<sequence length="249" mass="28638">MFAMKAISLSPTPARGRCTDSLREDRRANLSSADAHDPSSKTYDLHWQIFISASLIMCFYTQYQFDCDDFQIGPFVQHCAAFDCGNGAPCLGTDDLTDSCPIASSACEWMGVTNIVHRDGNCRTCRGVILKDERRIRGEILLRYTAIDVVEETLQRYKQRMIRRQREPSTNYADWITHQENRIERYEQGILFLASGSERKEIYVAVFLKNVGQRQVDREVGVLEVQHEVLERKRLEAWNDMATILDLNT</sequence>
<dbReference type="Proteomes" id="UP000824998">
    <property type="component" value="Unassembled WGS sequence"/>
</dbReference>
<accession>A0A9P8BZP8</accession>
<gene>
    <name evidence="1" type="ORF">BJ875DRAFT_447002</name>
</gene>
<name>A0A9P8BZP8_9HELO</name>
<keyword evidence="2" id="KW-1185">Reference proteome</keyword>
<dbReference type="EMBL" id="MU251988">
    <property type="protein sequence ID" value="KAG9228297.1"/>
    <property type="molecule type" value="Genomic_DNA"/>
</dbReference>
<dbReference type="AlphaFoldDB" id="A0A9P8BZP8"/>
<proteinExistence type="predicted"/>
<evidence type="ECO:0000313" key="1">
    <source>
        <dbReference type="EMBL" id="KAG9228297.1"/>
    </source>
</evidence>
<comment type="caution">
    <text evidence="1">The sequence shown here is derived from an EMBL/GenBank/DDBJ whole genome shotgun (WGS) entry which is preliminary data.</text>
</comment>